<evidence type="ECO:0000256" key="1">
    <source>
        <dbReference type="ARBA" id="ARBA00022448"/>
    </source>
</evidence>
<dbReference type="InterPro" id="IPR050166">
    <property type="entry name" value="ABC_transporter_ATP-bind"/>
</dbReference>
<reference evidence="9 10" key="1">
    <citation type="submission" date="2016-12" db="EMBL/GenBank/DDBJ databases">
        <title>Genomic comparison of strains in the 'Actinomyces naeslundii' group.</title>
        <authorList>
            <person name="Mughal S.R."/>
            <person name="Do T."/>
            <person name="Gilbert S.C."/>
            <person name="Witherden E.A."/>
            <person name="Didelot X."/>
            <person name="Beighton D."/>
        </authorList>
    </citation>
    <scope>NUCLEOTIDE SEQUENCE [LARGE SCALE GENOMIC DNA]</scope>
    <source>
        <strain evidence="9 10">MMRCO6-1</strain>
    </source>
</reference>
<evidence type="ECO:0000256" key="3">
    <source>
        <dbReference type="ARBA" id="ARBA00022741"/>
    </source>
</evidence>
<dbReference type="InterPro" id="IPR003439">
    <property type="entry name" value="ABC_transporter-like_ATP-bd"/>
</dbReference>
<evidence type="ECO:0000256" key="7">
    <source>
        <dbReference type="SAM" id="MobiDB-lite"/>
    </source>
</evidence>
<evidence type="ECO:0000256" key="4">
    <source>
        <dbReference type="ARBA" id="ARBA00022840"/>
    </source>
</evidence>
<evidence type="ECO:0000256" key="6">
    <source>
        <dbReference type="ARBA" id="ARBA00023136"/>
    </source>
</evidence>
<dbReference type="PROSITE" id="PS50893">
    <property type="entry name" value="ABC_TRANSPORTER_2"/>
    <property type="match status" value="1"/>
</dbReference>
<feature type="domain" description="ABC transporter" evidence="8">
    <location>
        <begin position="58"/>
        <end position="284"/>
    </location>
</feature>
<dbReference type="PROSITE" id="PS00211">
    <property type="entry name" value="ABC_TRANSPORTER_1"/>
    <property type="match status" value="1"/>
</dbReference>
<dbReference type="SUPFAM" id="SSF52540">
    <property type="entry name" value="P-loop containing nucleoside triphosphate hydrolases"/>
    <property type="match status" value="1"/>
</dbReference>
<gene>
    <name evidence="9" type="ORF">BKH27_02660</name>
</gene>
<organism evidence="9 10">
    <name type="scientific">Actinomyces oris</name>
    <dbReference type="NCBI Taxonomy" id="544580"/>
    <lineage>
        <taxon>Bacteria</taxon>
        <taxon>Bacillati</taxon>
        <taxon>Actinomycetota</taxon>
        <taxon>Actinomycetes</taxon>
        <taxon>Actinomycetales</taxon>
        <taxon>Actinomycetaceae</taxon>
        <taxon>Actinomyces</taxon>
    </lineage>
</organism>
<dbReference type="AlphaFoldDB" id="A0A1Q8W1F0"/>
<feature type="region of interest" description="Disordered" evidence="7">
    <location>
        <begin position="1"/>
        <end position="21"/>
    </location>
</feature>
<keyword evidence="5" id="KW-1278">Translocase</keyword>
<dbReference type="InterPro" id="IPR003593">
    <property type="entry name" value="AAA+_ATPase"/>
</dbReference>
<dbReference type="GO" id="GO:0016887">
    <property type="term" value="F:ATP hydrolysis activity"/>
    <property type="evidence" value="ECO:0007669"/>
    <property type="project" value="InterPro"/>
</dbReference>
<sequence length="293" mass="31967">MSASSPTAAGAPQVSTPSAPRGAQVDLVGVSHSYPLSHDLEHGWLHLLLRQFSPAARARYEAEAAKPDQLAVLNDIDLTVAPGEFVSLVGPSGCGKSTILRLLAGLEQPVEGGVTVDSKQVTGPSPLRALAFQDATLLPWRTVRDNVALGPEARDRMERDRRRVEAALQIVGLRDFADSYPATLSGGMAQRASLARALVNRPRLFLLDEPLGKLDALTRLQLQDEILKLWESQRFTAVLVTHDVDEALRLSNRVVVLSERPAHIVADIEVPEHDDSSEEVRELRREILSLLGR</sequence>
<keyword evidence="4 9" id="KW-0067">ATP-binding</keyword>
<keyword evidence="3" id="KW-0547">Nucleotide-binding</keyword>
<dbReference type="Gene3D" id="3.40.50.300">
    <property type="entry name" value="P-loop containing nucleotide triphosphate hydrolases"/>
    <property type="match status" value="1"/>
</dbReference>
<evidence type="ECO:0000313" key="10">
    <source>
        <dbReference type="Proteomes" id="UP000185772"/>
    </source>
</evidence>
<name>A0A1Q8W1F0_9ACTO</name>
<evidence type="ECO:0000259" key="8">
    <source>
        <dbReference type="PROSITE" id="PS50893"/>
    </source>
</evidence>
<accession>A0A1Q8W1F0</accession>
<dbReference type="EMBL" id="MSKM01000008">
    <property type="protein sequence ID" value="OLO55064.1"/>
    <property type="molecule type" value="Genomic_DNA"/>
</dbReference>
<keyword evidence="6" id="KW-0472">Membrane</keyword>
<comment type="caution">
    <text evidence="9">The sequence shown here is derived from an EMBL/GenBank/DDBJ whole genome shotgun (WGS) entry which is preliminary data.</text>
</comment>
<dbReference type="InterPro" id="IPR027417">
    <property type="entry name" value="P-loop_NTPase"/>
</dbReference>
<dbReference type="PANTHER" id="PTHR42788:SF17">
    <property type="entry name" value="ALIPHATIC SULFONATES IMPORT ATP-BINDING PROTEIN SSUB"/>
    <property type="match status" value="1"/>
</dbReference>
<dbReference type="CDD" id="cd03293">
    <property type="entry name" value="ABC_NrtD_SsuB_transporters"/>
    <property type="match status" value="1"/>
</dbReference>
<dbReference type="InterPro" id="IPR017871">
    <property type="entry name" value="ABC_transporter-like_CS"/>
</dbReference>
<proteinExistence type="predicted"/>
<dbReference type="GO" id="GO:0005524">
    <property type="term" value="F:ATP binding"/>
    <property type="evidence" value="ECO:0007669"/>
    <property type="project" value="UniProtKB-KW"/>
</dbReference>
<dbReference type="RefSeq" id="WP_070663036.1">
    <property type="nucleotide sequence ID" value="NZ_MSKM01000008.1"/>
</dbReference>
<dbReference type="SMART" id="SM00382">
    <property type="entry name" value="AAA"/>
    <property type="match status" value="1"/>
</dbReference>
<keyword evidence="1" id="KW-0813">Transport</keyword>
<evidence type="ECO:0000256" key="2">
    <source>
        <dbReference type="ARBA" id="ARBA00022475"/>
    </source>
</evidence>
<dbReference type="Proteomes" id="UP000185772">
    <property type="component" value="Unassembled WGS sequence"/>
</dbReference>
<keyword evidence="2" id="KW-1003">Cell membrane</keyword>
<evidence type="ECO:0000256" key="5">
    <source>
        <dbReference type="ARBA" id="ARBA00022967"/>
    </source>
</evidence>
<evidence type="ECO:0000313" key="9">
    <source>
        <dbReference type="EMBL" id="OLO55064.1"/>
    </source>
</evidence>
<feature type="compositionally biased region" description="Polar residues" evidence="7">
    <location>
        <begin position="1"/>
        <end position="18"/>
    </location>
</feature>
<dbReference type="PANTHER" id="PTHR42788">
    <property type="entry name" value="TAURINE IMPORT ATP-BINDING PROTEIN-RELATED"/>
    <property type="match status" value="1"/>
</dbReference>
<dbReference type="Pfam" id="PF00005">
    <property type="entry name" value="ABC_tran"/>
    <property type="match status" value="1"/>
</dbReference>
<protein>
    <submittedName>
        <fullName evidence="9">ABC transporter ATP-binding protein</fullName>
    </submittedName>
</protein>